<evidence type="ECO:0000256" key="4">
    <source>
        <dbReference type="SAM" id="SignalP"/>
    </source>
</evidence>
<dbReference type="Pfam" id="PF24517">
    <property type="entry name" value="CBM96"/>
    <property type="match status" value="1"/>
</dbReference>
<gene>
    <name evidence="6" type="ORF">WKV53_24510</name>
</gene>
<evidence type="ECO:0000313" key="7">
    <source>
        <dbReference type="Proteomes" id="UP001371305"/>
    </source>
</evidence>
<accession>A0ABU9B305</accession>
<dbReference type="NCBIfam" id="NF033679">
    <property type="entry name" value="DNRLRE_dom"/>
    <property type="match status" value="1"/>
</dbReference>
<dbReference type="Proteomes" id="UP001371305">
    <property type="component" value="Unassembled WGS sequence"/>
</dbReference>
<feature type="domain" description="Carbohydrate-binding module family 96" evidence="5">
    <location>
        <begin position="18"/>
        <end position="190"/>
    </location>
</feature>
<dbReference type="InterPro" id="IPR055372">
    <property type="entry name" value="CBM96"/>
</dbReference>
<evidence type="ECO:0000313" key="6">
    <source>
        <dbReference type="EMBL" id="MEK7953701.1"/>
    </source>
</evidence>
<keyword evidence="7" id="KW-1185">Reference proteome</keyword>
<reference evidence="6 7" key="1">
    <citation type="submission" date="2024-04" db="EMBL/GenBank/DDBJ databases">
        <title>Luteolibacter sp. isolated from soil.</title>
        <authorList>
            <person name="An J."/>
        </authorList>
    </citation>
    <scope>NUCLEOTIDE SEQUENCE [LARGE SCALE GENOMIC DNA]</scope>
    <source>
        <strain evidence="6 7">Y139</strain>
    </source>
</reference>
<organism evidence="6 7">
    <name type="scientific">Luteolibacter soli</name>
    <dbReference type="NCBI Taxonomy" id="3135280"/>
    <lineage>
        <taxon>Bacteria</taxon>
        <taxon>Pseudomonadati</taxon>
        <taxon>Verrucomicrobiota</taxon>
        <taxon>Verrucomicrobiia</taxon>
        <taxon>Verrucomicrobiales</taxon>
        <taxon>Verrucomicrobiaceae</taxon>
        <taxon>Luteolibacter</taxon>
    </lineage>
</organism>
<feature type="chain" id="PRO_5047496466" evidence="4">
    <location>
        <begin position="17"/>
        <end position="266"/>
    </location>
</feature>
<feature type="signal peptide" evidence="4">
    <location>
        <begin position="1"/>
        <end position="16"/>
    </location>
</feature>
<dbReference type="RefSeq" id="WP_341407467.1">
    <property type="nucleotide sequence ID" value="NZ_JBBUKT010000013.1"/>
</dbReference>
<dbReference type="EMBL" id="JBBUKT010000013">
    <property type="protein sequence ID" value="MEK7953701.1"/>
    <property type="molecule type" value="Genomic_DNA"/>
</dbReference>
<name>A0ABU9B305_9BACT</name>
<keyword evidence="2" id="KW-0964">Secreted</keyword>
<proteinExistence type="predicted"/>
<comment type="subcellular location">
    <subcellularLocation>
        <location evidence="1">Secreted</location>
    </subcellularLocation>
</comment>
<sequence length="266" mass="27483">MRAAILMLACSLTAAAETVTLGPTKDSDIYSYTDRATGTITTLGINSSGVGSPHSQRALIQFNLAGLAIPAAEIGTAKLRLFVVPPDPSFGDLVPGNIQILRQTAAWTITNPTLRWNHFVAADPVGLLAVPAGSSGSWVEVEVKPLVVAWAAGSVANYGFALQAESETTALNVTFASMEVTGYGPQLVITRAEAPVVPPVLALTSSGASVHVRWPVSGSTGWVLETAGSPSGPWTQVNGAVQSSGNWEVSAAANASGRGFFRLSKP</sequence>
<comment type="caution">
    <text evidence="6">The sequence shown here is derived from an EMBL/GenBank/DDBJ whole genome shotgun (WGS) entry which is preliminary data.</text>
</comment>
<evidence type="ECO:0000256" key="2">
    <source>
        <dbReference type="ARBA" id="ARBA00022525"/>
    </source>
</evidence>
<evidence type="ECO:0000256" key="1">
    <source>
        <dbReference type="ARBA" id="ARBA00004613"/>
    </source>
</evidence>
<protein>
    <submittedName>
        <fullName evidence="6">DNRLRE domain-containing protein</fullName>
    </submittedName>
</protein>
<evidence type="ECO:0000256" key="3">
    <source>
        <dbReference type="ARBA" id="ARBA00022729"/>
    </source>
</evidence>
<evidence type="ECO:0000259" key="5">
    <source>
        <dbReference type="Pfam" id="PF24517"/>
    </source>
</evidence>
<keyword evidence="3 4" id="KW-0732">Signal</keyword>